<evidence type="ECO:0000313" key="3">
    <source>
        <dbReference type="Proteomes" id="UP000233556"/>
    </source>
</evidence>
<dbReference type="OrthoDB" id="276744at2759"/>
<name>A0A2I0TCU8_LIMLA</name>
<sequence length="133" mass="15106">MVSWGALKRAWPASGGRSSSHSTLIPGEDGSGVLRPVLGPQFKKDMEVLERVQWRATKMIKGLEHLSYEERLEDLGLVSLEKRRLRGDLINAQKYLKGWCQEDANRLFSVVPGDRPRGNGHNLEHRKFCLNIK</sequence>
<evidence type="ECO:0000256" key="1">
    <source>
        <dbReference type="SAM" id="MobiDB-lite"/>
    </source>
</evidence>
<reference evidence="3" key="2">
    <citation type="submission" date="2017-12" db="EMBL/GenBank/DDBJ databases">
        <title>Genome sequence of the Bar-tailed Godwit (Limosa lapponica baueri).</title>
        <authorList>
            <person name="Lima N.C.B."/>
            <person name="Parody-Merino A.M."/>
            <person name="Battley P.F."/>
            <person name="Fidler A.E."/>
            <person name="Prosdocimi F."/>
        </authorList>
    </citation>
    <scope>NUCLEOTIDE SEQUENCE [LARGE SCALE GENOMIC DNA]</scope>
</reference>
<proteinExistence type="predicted"/>
<keyword evidence="3" id="KW-1185">Reference proteome</keyword>
<reference evidence="3" key="1">
    <citation type="submission" date="2017-11" db="EMBL/GenBank/DDBJ databases">
        <authorList>
            <person name="Lima N.C."/>
            <person name="Parody-Merino A.M."/>
            <person name="Battley P.F."/>
            <person name="Fidler A.E."/>
            <person name="Prosdocimi F."/>
        </authorList>
    </citation>
    <scope>NUCLEOTIDE SEQUENCE [LARGE SCALE GENOMIC DNA]</scope>
</reference>
<evidence type="ECO:0000313" key="2">
    <source>
        <dbReference type="EMBL" id="PKU31623.1"/>
    </source>
</evidence>
<dbReference type="Proteomes" id="UP000233556">
    <property type="component" value="Unassembled WGS sequence"/>
</dbReference>
<dbReference type="AlphaFoldDB" id="A0A2I0TCU8"/>
<dbReference type="EMBL" id="KZ512519">
    <property type="protein sequence ID" value="PKU31623.1"/>
    <property type="molecule type" value="Genomic_DNA"/>
</dbReference>
<feature type="region of interest" description="Disordered" evidence="1">
    <location>
        <begin position="11"/>
        <end position="32"/>
    </location>
</feature>
<gene>
    <name evidence="2" type="ORF">llap_18075</name>
</gene>
<organism evidence="2 3">
    <name type="scientific">Limosa lapponica baueri</name>
    <dbReference type="NCBI Taxonomy" id="1758121"/>
    <lineage>
        <taxon>Eukaryota</taxon>
        <taxon>Metazoa</taxon>
        <taxon>Chordata</taxon>
        <taxon>Craniata</taxon>
        <taxon>Vertebrata</taxon>
        <taxon>Euteleostomi</taxon>
        <taxon>Archelosauria</taxon>
        <taxon>Archosauria</taxon>
        <taxon>Dinosauria</taxon>
        <taxon>Saurischia</taxon>
        <taxon>Theropoda</taxon>
        <taxon>Coelurosauria</taxon>
        <taxon>Aves</taxon>
        <taxon>Neognathae</taxon>
        <taxon>Neoaves</taxon>
        <taxon>Charadriiformes</taxon>
        <taxon>Scolopacidae</taxon>
        <taxon>Limosa</taxon>
    </lineage>
</organism>
<protein>
    <submittedName>
        <fullName evidence="2">Uncharacterized protein</fullName>
    </submittedName>
</protein>
<accession>A0A2I0TCU8</accession>